<dbReference type="NCBIfam" id="TIGR00011">
    <property type="entry name" value="YbaK_EbsC"/>
    <property type="match status" value="1"/>
</dbReference>
<dbReference type="RefSeq" id="WP_034971681.1">
    <property type="nucleotide sequence ID" value="NZ_CP053842.1"/>
</dbReference>
<evidence type="ECO:0000256" key="4">
    <source>
        <dbReference type="PIRNR" id="PIRNR006181"/>
    </source>
</evidence>
<evidence type="ECO:0000256" key="3">
    <source>
        <dbReference type="ARBA" id="ARBA00023239"/>
    </source>
</evidence>
<protein>
    <recommendedName>
        <fullName evidence="4">Cys-tRNA(Pro)/Cys-tRNA(Cys) deacylase</fullName>
        <ecNumber evidence="4">4.2.-.-</ecNumber>
    </recommendedName>
</protein>
<dbReference type="Proteomes" id="UP000594749">
    <property type="component" value="Chromosome"/>
</dbReference>
<keyword evidence="2 4" id="KW-0648">Protein biosynthesis</keyword>
<dbReference type="InterPro" id="IPR036754">
    <property type="entry name" value="YbaK/aa-tRNA-synt-asso_dom_sf"/>
</dbReference>
<dbReference type="EMBL" id="CP063078">
    <property type="protein sequence ID" value="QOQ87231.1"/>
    <property type="molecule type" value="Genomic_DNA"/>
</dbReference>
<reference evidence="6 7" key="1">
    <citation type="submission" date="2020-10" db="EMBL/GenBank/DDBJ databases">
        <title>Campylobacter and Helicobacter PacBio genomes.</title>
        <authorList>
            <person name="Lane C."/>
        </authorList>
    </citation>
    <scope>NUCLEOTIDE SEQUENCE [LARGE SCALE GENOMIC DNA]</scope>
    <source>
        <strain evidence="6 7">2016D-0077</strain>
    </source>
</reference>
<dbReference type="AlphaFoldDB" id="A0A7M1LG00"/>
<evidence type="ECO:0000256" key="1">
    <source>
        <dbReference type="ARBA" id="ARBA00009798"/>
    </source>
</evidence>
<evidence type="ECO:0000313" key="6">
    <source>
        <dbReference type="EMBL" id="QOQ87231.1"/>
    </source>
</evidence>
<evidence type="ECO:0000313" key="7">
    <source>
        <dbReference type="Proteomes" id="UP000594749"/>
    </source>
</evidence>
<dbReference type="OrthoDB" id="9809296at2"/>
<comment type="similarity">
    <text evidence="1 4">Belongs to the prolyl-tRNA editing family. YbaK/EbsC subfamily.</text>
</comment>
<accession>A0A7M1LG00</accession>
<gene>
    <name evidence="6" type="primary">ybaK</name>
    <name evidence="6" type="ORF">IMC76_08485</name>
</gene>
<evidence type="ECO:0000259" key="5">
    <source>
        <dbReference type="Pfam" id="PF04073"/>
    </source>
</evidence>
<dbReference type="CDD" id="cd00002">
    <property type="entry name" value="YbaK_deacylase"/>
    <property type="match status" value="1"/>
</dbReference>
<sequence length="159" mass="17358">MSKKVSKTNAARILDTLKISYELKEYEVDLENLGAVSVANKTGQDISSIYKTIVCQSDDFEYLVALVSGDKTLNLKLLAKEAGVKRVELINLKNLEKITGYIRGGCSPIGMKKAFPTFIDSDILNLNSVLVSAGLRGKQLMICVKDLILATNAKVCKIS</sequence>
<name>A0A7M1LG00_9BACT</name>
<dbReference type="GO" id="GO:0016829">
    <property type="term" value="F:lyase activity"/>
    <property type="evidence" value="ECO:0007669"/>
    <property type="project" value="UniProtKB-KW"/>
</dbReference>
<keyword evidence="7" id="KW-1185">Reference proteome</keyword>
<dbReference type="PANTHER" id="PTHR30411">
    <property type="entry name" value="CYTOPLASMIC PROTEIN"/>
    <property type="match status" value="1"/>
</dbReference>
<keyword evidence="3 4" id="KW-0456">Lyase</keyword>
<organism evidence="6 7">
    <name type="scientific">Campylobacter corcagiensis</name>
    <dbReference type="NCBI Taxonomy" id="1448857"/>
    <lineage>
        <taxon>Bacteria</taxon>
        <taxon>Pseudomonadati</taxon>
        <taxon>Campylobacterota</taxon>
        <taxon>Epsilonproteobacteria</taxon>
        <taxon>Campylobacterales</taxon>
        <taxon>Campylobacteraceae</taxon>
        <taxon>Campylobacter</taxon>
    </lineage>
</organism>
<dbReference type="Gene3D" id="3.90.960.10">
    <property type="entry name" value="YbaK/aminoacyl-tRNA synthetase-associated domain"/>
    <property type="match status" value="1"/>
</dbReference>
<dbReference type="PANTHER" id="PTHR30411:SF0">
    <property type="entry name" value="CYS-TRNA(PRO)_CYS-TRNA(CYS) DEACYLASE YBAK"/>
    <property type="match status" value="1"/>
</dbReference>
<dbReference type="EC" id="4.2.-.-" evidence="4"/>
<dbReference type="SUPFAM" id="SSF55826">
    <property type="entry name" value="YbaK/ProRS associated domain"/>
    <property type="match status" value="1"/>
</dbReference>
<feature type="domain" description="YbaK/aminoacyl-tRNA synthetase-associated" evidence="5">
    <location>
        <begin position="37"/>
        <end position="147"/>
    </location>
</feature>
<dbReference type="GO" id="GO:0002161">
    <property type="term" value="F:aminoacyl-tRNA deacylase activity"/>
    <property type="evidence" value="ECO:0007669"/>
    <property type="project" value="InterPro"/>
</dbReference>
<dbReference type="InterPro" id="IPR007214">
    <property type="entry name" value="YbaK/aa-tRNA-synth-assoc-dom"/>
</dbReference>
<dbReference type="InterPro" id="IPR004369">
    <property type="entry name" value="Prolyl-tRNA_editing_YbaK/EbsC"/>
</dbReference>
<proteinExistence type="inferred from homology"/>
<dbReference type="GO" id="GO:0006412">
    <property type="term" value="P:translation"/>
    <property type="evidence" value="ECO:0007669"/>
    <property type="project" value="UniProtKB-KW"/>
</dbReference>
<dbReference type="PIRSF" id="PIRSF006181">
    <property type="entry name" value="EbsC_YbaK"/>
    <property type="match status" value="1"/>
</dbReference>
<evidence type="ECO:0000256" key="2">
    <source>
        <dbReference type="ARBA" id="ARBA00022917"/>
    </source>
</evidence>
<dbReference type="Pfam" id="PF04073">
    <property type="entry name" value="tRNA_edit"/>
    <property type="match status" value="1"/>
</dbReference>